<feature type="region of interest" description="Disordered" evidence="1">
    <location>
        <begin position="1"/>
        <end position="139"/>
    </location>
</feature>
<feature type="compositionally biased region" description="Polar residues" evidence="1">
    <location>
        <begin position="46"/>
        <end position="83"/>
    </location>
</feature>
<feature type="compositionally biased region" description="Basic residues" evidence="1">
    <location>
        <begin position="101"/>
        <end position="110"/>
    </location>
</feature>
<comment type="caution">
    <text evidence="2">The sequence shown here is derived from an EMBL/GenBank/DDBJ whole genome shotgun (WGS) entry which is preliminary data.</text>
</comment>
<sequence length="178" mass="19600">MAESTRQSMLETATNTGLPIRTAIPLPDVRSTMNGTGTAPPRTDPTRTSGRPNSSNTRPETFQPTQSRRTRDNPNSSRSTARQEQSELFDVPESRNTRTSTKTKKTTKKTKTNDIEGSTSRSTKTGKKKHTSHHGSKTSLHSILHPFFYPSPDGTIVGSIAPRHSGPVIMTKDGWVRK</sequence>
<protein>
    <submittedName>
        <fullName evidence="2">Uncharacterized protein</fullName>
    </submittedName>
</protein>
<evidence type="ECO:0000256" key="1">
    <source>
        <dbReference type="SAM" id="MobiDB-lite"/>
    </source>
</evidence>
<gene>
    <name evidence="2" type="ORF">M231_03929</name>
</gene>
<dbReference type="Proteomes" id="UP000289152">
    <property type="component" value="Unassembled WGS sequence"/>
</dbReference>
<evidence type="ECO:0000313" key="2">
    <source>
        <dbReference type="EMBL" id="RXK38753.1"/>
    </source>
</evidence>
<dbReference type="AlphaFoldDB" id="A0A4Q1BLS5"/>
<evidence type="ECO:0000313" key="3">
    <source>
        <dbReference type="Proteomes" id="UP000289152"/>
    </source>
</evidence>
<feature type="compositionally biased region" description="Polar residues" evidence="1">
    <location>
        <begin position="1"/>
        <end position="17"/>
    </location>
</feature>
<dbReference type="EMBL" id="SDIL01000042">
    <property type="protein sequence ID" value="RXK38753.1"/>
    <property type="molecule type" value="Genomic_DNA"/>
</dbReference>
<organism evidence="2 3">
    <name type="scientific">Tremella mesenterica</name>
    <name type="common">Jelly fungus</name>
    <dbReference type="NCBI Taxonomy" id="5217"/>
    <lineage>
        <taxon>Eukaryota</taxon>
        <taxon>Fungi</taxon>
        <taxon>Dikarya</taxon>
        <taxon>Basidiomycota</taxon>
        <taxon>Agaricomycotina</taxon>
        <taxon>Tremellomycetes</taxon>
        <taxon>Tremellales</taxon>
        <taxon>Tremellaceae</taxon>
        <taxon>Tremella</taxon>
    </lineage>
</organism>
<reference evidence="2 3" key="1">
    <citation type="submission" date="2016-06" db="EMBL/GenBank/DDBJ databases">
        <title>Evolution of pathogenesis and genome organization in the Tremellales.</title>
        <authorList>
            <person name="Cuomo C."/>
            <person name="Litvintseva A."/>
            <person name="Heitman J."/>
            <person name="Chen Y."/>
            <person name="Sun S."/>
            <person name="Springer D."/>
            <person name="Dromer F."/>
            <person name="Young S."/>
            <person name="Zeng Q."/>
            <person name="Chapman S."/>
            <person name="Gujja S."/>
            <person name="Saif S."/>
            <person name="Birren B."/>
        </authorList>
    </citation>
    <scope>NUCLEOTIDE SEQUENCE [LARGE SCALE GENOMIC DNA]</scope>
    <source>
        <strain evidence="2 3">ATCC 28783</strain>
    </source>
</reference>
<name>A0A4Q1BLS5_TREME</name>
<accession>A0A4Q1BLS5</accession>
<keyword evidence="3" id="KW-1185">Reference proteome</keyword>
<proteinExistence type="predicted"/>
<dbReference type="VEuPathDB" id="FungiDB:TREMEDRAFT_64832"/>
<feature type="compositionally biased region" description="Basic residues" evidence="1">
    <location>
        <begin position="124"/>
        <end position="136"/>
    </location>
</feature>
<dbReference type="InParanoid" id="A0A4Q1BLS5"/>